<reference evidence="2" key="1">
    <citation type="journal article" date="2023" name="Mol. Phylogenet. Evol.">
        <title>Genome-scale phylogeny and comparative genomics of the fungal order Sordariales.</title>
        <authorList>
            <person name="Hensen N."/>
            <person name="Bonometti L."/>
            <person name="Westerberg I."/>
            <person name="Brannstrom I.O."/>
            <person name="Guillou S."/>
            <person name="Cros-Aarteil S."/>
            <person name="Calhoun S."/>
            <person name="Haridas S."/>
            <person name="Kuo A."/>
            <person name="Mondo S."/>
            <person name="Pangilinan J."/>
            <person name="Riley R."/>
            <person name="LaButti K."/>
            <person name="Andreopoulos B."/>
            <person name="Lipzen A."/>
            <person name="Chen C."/>
            <person name="Yan M."/>
            <person name="Daum C."/>
            <person name="Ng V."/>
            <person name="Clum A."/>
            <person name="Steindorff A."/>
            <person name="Ohm R.A."/>
            <person name="Martin F."/>
            <person name="Silar P."/>
            <person name="Natvig D.O."/>
            <person name="Lalanne C."/>
            <person name="Gautier V."/>
            <person name="Ament-Velasquez S.L."/>
            <person name="Kruys A."/>
            <person name="Hutchinson M.I."/>
            <person name="Powell A.J."/>
            <person name="Barry K."/>
            <person name="Miller A.N."/>
            <person name="Grigoriev I.V."/>
            <person name="Debuchy R."/>
            <person name="Gladieux P."/>
            <person name="Hiltunen Thoren M."/>
            <person name="Johannesson H."/>
        </authorList>
    </citation>
    <scope>NUCLEOTIDE SEQUENCE</scope>
    <source>
        <strain evidence="2">CBS 141.50</strain>
    </source>
</reference>
<protein>
    <submittedName>
        <fullName evidence="2">Uncharacterized protein</fullName>
    </submittedName>
</protein>
<dbReference type="GeneID" id="87817422"/>
<dbReference type="EMBL" id="MU853586">
    <property type="protein sequence ID" value="KAK4143450.1"/>
    <property type="molecule type" value="Genomic_DNA"/>
</dbReference>
<dbReference type="SUPFAM" id="SSF63829">
    <property type="entry name" value="Calcium-dependent phosphotriesterase"/>
    <property type="match status" value="1"/>
</dbReference>
<reference evidence="2" key="2">
    <citation type="submission" date="2023-05" db="EMBL/GenBank/DDBJ databases">
        <authorList>
            <consortium name="Lawrence Berkeley National Laboratory"/>
            <person name="Steindorff A."/>
            <person name="Hensen N."/>
            <person name="Bonometti L."/>
            <person name="Westerberg I."/>
            <person name="Brannstrom I.O."/>
            <person name="Guillou S."/>
            <person name="Cros-Aarteil S."/>
            <person name="Calhoun S."/>
            <person name="Haridas S."/>
            <person name="Kuo A."/>
            <person name="Mondo S."/>
            <person name="Pangilinan J."/>
            <person name="Riley R."/>
            <person name="Labutti K."/>
            <person name="Andreopoulos B."/>
            <person name="Lipzen A."/>
            <person name="Chen C."/>
            <person name="Yanf M."/>
            <person name="Daum C."/>
            <person name="Ng V."/>
            <person name="Clum A."/>
            <person name="Ohm R."/>
            <person name="Martin F."/>
            <person name="Silar P."/>
            <person name="Natvig D."/>
            <person name="Lalanne C."/>
            <person name="Gautier V."/>
            <person name="Ament-Velasquez S.L."/>
            <person name="Kruys A."/>
            <person name="Hutchinson M.I."/>
            <person name="Powell A.J."/>
            <person name="Barry K."/>
            <person name="Miller A.N."/>
            <person name="Grigoriev I.V."/>
            <person name="Debuchy R."/>
            <person name="Gladieux P."/>
            <person name="Thoren M.H."/>
            <person name="Johannesson H."/>
        </authorList>
    </citation>
    <scope>NUCLEOTIDE SEQUENCE</scope>
    <source>
        <strain evidence="2">CBS 141.50</strain>
    </source>
</reference>
<dbReference type="RefSeq" id="XP_062636821.1">
    <property type="nucleotide sequence ID" value="XM_062780809.1"/>
</dbReference>
<evidence type="ECO:0000256" key="1">
    <source>
        <dbReference type="SAM" id="SignalP"/>
    </source>
</evidence>
<sequence length="350" mass="37251">MKGLLSALLVAIATHGSYASPEPPNPPIRTIHTFPNNTFLENIAVRANGNLLLTSVTVPSLFTIDPTTTNPPAPALHTFPNATGLTGITEITPDIFALVTGTWDLSTGRAALGSIAIWTVDFTTTLLDPTSSPKVNFVTTIAESTVINGLARHPTNPRLLLAADSARGAIWRVDVLTGAVDVAFEDAALFTLTGTESGKNLGINGLKARVEHGKGYVYFGNLAKGLFGRVRVDAEGGKVGDGEVLATRKGVVADMEYDDFAFETRKNVGGRKEGHAVWMAAHPSYLVRVDLRSGEQWVVNDTEKLSKPTSAAFGRGSRKQERTLYVTNGGEQVEGNLVNERLLAVDLGGC</sequence>
<dbReference type="AlphaFoldDB" id="A0AAN6ZLA3"/>
<keyword evidence="1" id="KW-0732">Signal</keyword>
<keyword evidence="3" id="KW-1185">Reference proteome</keyword>
<accession>A0AAN6ZLA3</accession>
<proteinExistence type="predicted"/>
<dbReference type="PANTHER" id="PTHR42060">
    <property type="entry name" value="NHL REPEAT-CONTAINING PROTEIN-RELATED"/>
    <property type="match status" value="1"/>
</dbReference>
<evidence type="ECO:0000313" key="3">
    <source>
        <dbReference type="Proteomes" id="UP001302676"/>
    </source>
</evidence>
<dbReference type="InterPro" id="IPR052998">
    <property type="entry name" value="Hetero-Diels-Alderase-like"/>
</dbReference>
<dbReference type="InterPro" id="IPR011042">
    <property type="entry name" value="6-blade_b-propeller_TolB-like"/>
</dbReference>
<dbReference type="Proteomes" id="UP001302676">
    <property type="component" value="Unassembled WGS sequence"/>
</dbReference>
<evidence type="ECO:0000313" key="2">
    <source>
        <dbReference type="EMBL" id="KAK4143450.1"/>
    </source>
</evidence>
<organism evidence="2 3">
    <name type="scientific">Dichotomopilus funicola</name>
    <dbReference type="NCBI Taxonomy" id="1934379"/>
    <lineage>
        <taxon>Eukaryota</taxon>
        <taxon>Fungi</taxon>
        <taxon>Dikarya</taxon>
        <taxon>Ascomycota</taxon>
        <taxon>Pezizomycotina</taxon>
        <taxon>Sordariomycetes</taxon>
        <taxon>Sordariomycetidae</taxon>
        <taxon>Sordariales</taxon>
        <taxon>Chaetomiaceae</taxon>
        <taxon>Dichotomopilus</taxon>
    </lineage>
</organism>
<feature type="signal peptide" evidence="1">
    <location>
        <begin position="1"/>
        <end position="19"/>
    </location>
</feature>
<feature type="chain" id="PRO_5042977495" evidence="1">
    <location>
        <begin position="20"/>
        <end position="350"/>
    </location>
</feature>
<gene>
    <name evidence="2" type="ORF">C8A04DRAFT_28875</name>
</gene>
<name>A0AAN6ZLA3_9PEZI</name>
<dbReference type="PANTHER" id="PTHR42060:SF1">
    <property type="entry name" value="NHL REPEAT-CONTAINING PROTEIN"/>
    <property type="match status" value="1"/>
</dbReference>
<comment type="caution">
    <text evidence="2">The sequence shown here is derived from an EMBL/GenBank/DDBJ whole genome shotgun (WGS) entry which is preliminary data.</text>
</comment>
<dbReference type="Gene3D" id="2.120.10.30">
    <property type="entry name" value="TolB, C-terminal domain"/>
    <property type="match status" value="1"/>
</dbReference>